<sequence>MTWGGSHRVAFFSELQHKLWGHAARGRRMAAGASAMFIPYGVWILSSFDPAARTGSLVNMGHKEPQGAKLQRQLTQWKRAEHSFLTRPHQASLPVDDTTSPPQTRESRALGNPIVKCKLSVCPSNLTPSSPAELELCVV</sequence>
<gene>
    <name evidence="2" type="ORF">P154DRAFT_206546</name>
</gene>
<accession>A0A6A5WR03</accession>
<protein>
    <submittedName>
        <fullName evidence="2">Uncharacterized protein</fullName>
    </submittedName>
</protein>
<dbReference type="Proteomes" id="UP000799779">
    <property type="component" value="Unassembled WGS sequence"/>
</dbReference>
<keyword evidence="3" id="KW-1185">Reference proteome</keyword>
<feature type="region of interest" description="Disordered" evidence="1">
    <location>
        <begin position="86"/>
        <end position="109"/>
    </location>
</feature>
<organism evidence="2 3">
    <name type="scientific">Amniculicola lignicola CBS 123094</name>
    <dbReference type="NCBI Taxonomy" id="1392246"/>
    <lineage>
        <taxon>Eukaryota</taxon>
        <taxon>Fungi</taxon>
        <taxon>Dikarya</taxon>
        <taxon>Ascomycota</taxon>
        <taxon>Pezizomycotina</taxon>
        <taxon>Dothideomycetes</taxon>
        <taxon>Pleosporomycetidae</taxon>
        <taxon>Pleosporales</taxon>
        <taxon>Amniculicolaceae</taxon>
        <taxon>Amniculicola</taxon>
    </lineage>
</organism>
<dbReference type="EMBL" id="ML977591">
    <property type="protein sequence ID" value="KAF2000016.1"/>
    <property type="molecule type" value="Genomic_DNA"/>
</dbReference>
<proteinExistence type="predicted"/>
<evidence type="ECO:0000313" key="2">
    <source>
        <dbReference type="EMBL" id="KAF2000016.1"/>
    </source>
</evidence>
<dbReference type="AlphaFoldDB" id="A0A6A5WR03"/>
<evidence type="ECO:0000256" key="1">
    <source>
        <dbReference type="SAM" id="MobiDB-lite"/>
    </source>
</evidence>
<evidence type="ECO:0000313" key="3">
    <source>
        <dbReference type="Proteomes" id="UP000799779"/>
    </source>
</evidence>
<name>A0A6A5WR03_9PLEO</name>
<reference evidence="2" key="1">
    <citation type="journal article" date="2020" name="Stud. Mycol.">
        <title>101 Dothideomycetes genomes: a test case for predicting lifestyles and emergence of pathogens.</title>
        <authorList>
            <person name="Haridas S."/>
            <person name="Albert R."/>
            <person name="Binder M."/>
            <person name="Bloem J."/>
            <person name="Labutti K."/>
            <person name="Salamov A."/>
            <person name="Andreopoulos B."/>
            <person name="Baker S."/>
            <person name="Barry K."/>
            <person name="Bills G."/>
            <person name="Bluhm B."/>
            <person name="Cannon C."/>
            <person name="Castanera R."/>
            <person name="Culley D."/>
            <person name="Daum C."/>
            <person name="Ezra D."/>
            <person name="Gonzalez J."/>
            <person name="Henrissat B."/>
            <person name="Kuo A."/>
            <person name="Liang C."/>
            <person name="Lipzen A."/>
            <person name="Lutzoni F."/>
            <person name="Magnuson J."/>
            <person name="Mondo S."/>
            <person name="Nolan M."/>
            <person name="Ohm R."/>
            <person name="Pangilinan J."/>
            <person name="Park H.-J."/>
            <person name="Ramirez L."/>
            <person name="Alfaro M."/>
            <person name="Sun H."/>
            <person name="Tritt A."/>
            <person name="Yoshinaga Y."/>
            <person name="Zwiers L.-H."/>
            <person name="Turgeon B."/>
            <person name="Goodwin S."/>
            <person name="Spatafora J."/>
            <person name="Crous P."/>
            <person name="Grigoriev I."/>
        </authorList>
    </citation>
    <scope>NUCLEOTIDE SEQUENCE</scope>
    <source>
        <strain evidence="2">CBS 123094</strain>
    </source>
</reference>